<dbReference type="NCBIfam" id="TIGR00168">
    <property type="entry name" value="infC"/>
    <property type="match status" value="1"/>
</dbReference>
<evidence type="ECO:0000313" key="9">
    <source>
        <dbReference type="Proteomes" id="UP000183144"/>
    </source>
</evidence>
<evidence type="ECO:0000256" key="4">
    <source>
        <dbReference type="HAMAP-Rule" id="MF_00080"/>
    </source>
</evidence>
<dbReference type="GO" id="GO:0043022">
    <property type="term" value="F:ribosome binding"/>
    <property type="evidence" value="ECO:0007669"/>
    <property type="project" value="TreeGrafter"/>
</dbReference>
<sequence length="180" mass="20712">MKYHQTNQYITAKELRVIGADDKQIGVMSRDEALFKAKQQGMDLIMVAEKARPPVVKMIEFSKFKYQQQQKLKEGAKKDKTKDLKEIRFTPFIGQKDFNTRIQRIKDFLANGHKVRITVKFTGRQITRKDFGDAVLKKAGNALIEFGTQETAPKLQGKLMWVTIGPKKGVKIHEEEKSEN</sequence>
<dbReference type="PANTHER" id="PTHR10938:SF0">
    <property type="entry name" value="TRANSLATION INITIATION FACTOR IF-3, MITOCHONDRIAL"/>
    <property type="match status" value="1"/>
</dbReference>
<dbReference type="GO" id="GO:0005737">
    <property type="term" value="C:cytoplasm"/>
    <property type="evidence" value="ECO:0007669"/>
    <property type="project" value="UniProtKB-SubCell"/>
</dbReference>
<protein>
    <recommendedName>
        <fullName evidence="4 5">Translation initiation factor IF-3</fullName>
    </recommendedName>
</protein>
<comment type="function">
    <text evidence="4">IF-3 binds to the 30S ribosomal subunit and shifts the equilibrium between 70S ribosomes and their 50S and 30S subunits in favor of the free subunits, thus enhancing the availability of 30S subunits on which protein synthesis initiation begins.</text>
</comment>
<proteinExistence type="inferred from homology"/>
<dbReference type="EMBL" id="MNUI01000016">
    <property type="protein sequence ID" value="OIN89749.1"/>
    <property type="molecule type" value="Genomic_DNA"/>
</dbReference>
<evidence type="ECO:0000256" key="2">
    <source>
        <dbReference type="ARBA" id="ARBA00022540"/>
    </source>
</evidence>
<comment type="caution">
    <text evidence="8">The sequence shown here is derived from an EMBL/GenBank/DDBJ whole genome shotgun (WGS) entry which is preliminary data.</text>
</comment>
<dbReference type="Pfam" id="PF05198">
    <property type="entry name" value="IF3_N"/>
    <property type="match status" value="1"/>
</dbReference>
<dbReference type="InterPro" id="IPR036787">
    <property type="entry name" value="T_IF-3_N_sf"/>
</dbReference>
<comment type="subunit">
    <text evidence="4">Monomer.</text>
</comment>
<reference evidence="8 9" key="1">
    <citation type="journal article" date="2016" name="Environ. Microbiol.">
        <title>Genomic resolution of a cold subsurface aquifer community provides metabolic insights for novel microbes adapted to high CO concentrations.</title>
        <authorList>
            <person name="Probst A.J."/>
            <person name="Castelle C.J."/>
            <person name="Singh A."/>
            <person name="Brown C.T."/>
            <person name="Anantharaman K."/>
            <person name="Sharon I."/>
            <person name="Hug L.A."/>
            <person name="Burstein D."/>
            <person name="Emerson J.B."/>
            <person name="Thomas B.C."/>
            <person name="Banfield J.F."/>
        </authorList>
    </citation>
    <scope>NUCLEOTIDE SEQUENCE [LARGE SCALE GENOMIC DNA]</scope>
    <source>
        <strain evidence="8">CG1_02_47_37</strain>
    </source>
</reference>
<evidence type="ECO:0000256" key="3">
    <source>
        <dbReference type="ARBA" id="ARBA00022917"/>
    </source>
</evidence>
<dbReference type="Gene3D" id="3.10.20.80">
    <property type="entry name" value="Translation initiation factor 3 (IF-3), N-terminal domain"/>
    <property type="match status" value="1"/>
</dbReference>
<dbReference type="AlphaFoldDB" id="A0A1J4RUT6"/>
<dbReference type="STRING" id="1805034.AUJ59_00735"/>
<dbReference type="HAMAP" id="MF_00080">
    <property type="entry name" value="IF_3"/>
    <property type="match status" value="1"/>
</dbReference>
<feature type="domain" description="Translation initiation factor 3 C-terminal" evidence="6">
    <location>
        <begin position="83"/>
        <end position="167"/>
    </location>
</feature>
<feature type="domain" description="Translation initiation factor 3 N-terminal" evidence="7">
    <location>
        <begin position="6"/>
        <end position="74"/>
    </location>
</feature>
<evidence type="ECO:0000313" key="8">
    <source>
        <dbReference type="EMBL" id="OIN89749.1"/>
    </source>
</evidence>
<accession>A0A1J4RUT6</accession>
<dbReference type="PANTHER" id="PTHR10938">
    <property type="entry name" value="TRANSLATION INITIATION FACTOR IF-3"/>
    <property type="match status" value="1"/>
</dbReference>
<dbReference type="GO" id="GO:0032790">
    <property type="term" value="P:ribosome disassembly"/>
    <property type="evidence" value="ECO:0007669"/>
    <property type="project" value="TreeGrafter"/>
</dbReference>
<keyword evidence="4" id="KW-0963">Cytoplasm</keyword>
<evidence type="ECO:0000256" key="1">
    <source>
        <dbReference type="ARBA" id="ARBA00005439"/>
    </source>
</evidence>
<gene>
    <name evidence="4" type="primary">infC</name>
    <name evidence="8" type="ORF">AUJ59_00735</name>
</gene>
<dbReference type="Proteomes" id="UP000183144">
    <property type="component" value="Unassembled WGS sequence"/>
</dbReference>
<dbReference type="Gene3D" id="3.30.110.10">
    <property type="entry name" value="Translation initiation factor 3 (IF-3), C-terminal domain"/>
    <property type="match status" value="1"/>
</dbReference>
<dbReference type="InterPro" id="IPR019814">
    <property type="entry name" value="Translation_initiation_fac_3_N"/>
</dbReference>
<evidence type="ECO:0000259" key="6">
    <source>
        <dbReference type="Pfam" id="PF00707"/>
    </source>
</evidence>
<dbReference type="InterPro" id="IPR036788">
    <property type="entry name" value="T_IF-3_C_sf"/>
</dbReference>
<dbReference type="SUPFAM" id="SSF55200">
    <property type="entry name" value="Translation initiation factor IF3, C-terminal domain"/>
    <property type="match status" value="1"/>
</dbReference>
<dbReference type="Pfam" id="PF00707">
    <property type="entry name" value="IF3_C"/>
    <property type="match status" value="1"/>
</dbReference>
<evidence type="ECO:0000259" key="7">
    <source>
        <dbReference type="Pfam" id="PF05198"/>
    </source>
</evidence>
<evidence type="ECO:0000256" key="5">
    <source>
        <dbReference type="NCBIfam" id="TIGR00168"/>
    </source>
</evidence>
<comment type="subcellular location">
    <subcellularLocation>
        <location evidence="4">Cytoplasm</location>
    </subcellularLocation>
</comment>
<organism evidence="8 9">
    <name type="scientific">Candidatus Beckwithbacteria bacterium CG1_02_47_37</name>
    <dbReference type="NCBI Taxonomy" id="1805034"/>
    <lineage>
        <taxon>Bacteria</taxon>
        <taxon>Candidatus Beckwithiibacteriota</taxon>
    </lineage>
</organism>
<dbReference type="SUPFAM" id="SSF54364">
    <property type="entry name" value="Translation initiation factor IF3, N-terminal domain"/>
    <property type="match status" value="1"/>
</dbReference>
<keyword evidence="2 4" id="KW-0396">Initiation factor</keyword>
<keyword evidence="3 4" id="KW-0648">Protein biosynthesis</keyword>
<name>A0A1J4RUT6_9BACT</name>
<dbReference type="GO" id="GO:0003743">
    <property type="term" value="F:translation initiation factor activity"/>
    <property type="evidence" value="ECO:0007669"/>
    <property type="project" value="UniProtKB-UniRule"/>
</dbReference>
<dbReference type="InterPro" id="IPR001288">
    <property type="entry name" value="Translation_initiation_fac_3"/>
</dbReference>
<comment type="similarity">
    <text evidence="1 4">Belongs to the IF-3 family.</text>
</comment>
<dbReference type="InterPro" id="IPR019815">
    <property type="entry name" value="Translation_initiation_fac_3_C"/>
</dbReference>